<feature type="transmembrane region" description="Helical" evidence="5">
    <location>
        <begin position="132"/>
        <end position="152"/>
    </location>
</feature>
<feature type="transmembrane region" description="Helical" evidence="5">
    <location>
        <begin position="64"/>
        <end position="82"/>
    </location>
</feature>
<evidence type="ECO:0000256" key="4">
    <source>
        <dbReference type="ARBA" id="ARBA00023136"/>
    </source>
</evidence>
<feature type="transmembrane region" description="Helical" evidence="5">
    <location>
        <begin position="190"/>
        <end position="206"/>
    </location>
</feature>
<reference evidence="6" key="1">
    <citation type="submission" date="2019-11" db="EMBL/GenBank/DDBJ databases">
        <authorList>
            <person name="Feng L."/>
        </authorList>
    </citation>
    <scope>NUCLEOTIDE SEQUENCE</scope>
    <source>
        <strain evidence="6">AundefinedLFYP135</strain>
    </source>
</reference>
<keyword evidence="1" id="KW-1003">Cell membrane</keyword>
<evidence type="ECO:0000256" key="5">
    <source>
        <dbReference type="SAM" id="Phobius"/>
    </source>
</evidence>
<dbReference type="PANTHER" id="PTHR35529:SF2">
    <property type="entry name" value="SPORULATION PROTEIN YTAF-RELATED"/>
    <property type="match status" value="1"/>
</dbReference>
<feature type="transmembrane region" description="Helical" evidence="5">
    <location>
        <begin position="32"/>
        <end position="52"/>
    </location>
</feature>
<keyword evidence="4 5" id="KW-0472">Membrane</keyword>
<dbReference type="InterPro" id="IPR003810">
    <property type="entry name" value="Mntp/YtaF"/>
</dbReference>
<protein>
    <submittedName>
        <fullName evidence="6">Manganese efflux pump MntP</fullName>
    </submittedName>
</protein>
<feature type="transmembrane region" description="Helical" evidence="5">
    <location>
        <begin position="158"/>
        <end position="178"/>
    </location>
</feature>
<name>A0A6N2TV98_9FIRM</name>
<accession>A0A6N2TV98</accession>
<dbReference type="AlphaFoldDB" id="A0A6N2TV98"/>
<sequence>MTIETLLLAFALCVDAFLAAFSYGASRIQIPFYSAAVIAGMGTTVLGIALWAAALAQPLLPPGLAKWAGVSLLLFIGLWNLFQNSIKGFLKRLGGGTQFSFHWGGVGFVLDVYMDETLADADLSQVLTAREALYLAAALSLDSLVSGFGAGLDLRHPGILLCCTFFLHLAAVGGGCALGRKLAHRQELNISWLGGAMLILLALLRLA</sequence>
<gene>
    <name evidence="6" type="primary">mntP_3</name>
    <name evidence="6" type="ORF">AULFYP135_01529</name>
</gene>
<proteinExistence type="predicted"/>
<keyword evidence="2 5" id="KW-0812">Transmembrane</keyword>
<dbReference type="EMBL" id="CACRSL010000003">
    <property type="protein sequence ID" value="VYT07336.1"/>
    <property type="molecule type" value="Genomic_DNA"/>
</dbReference>
<evidence type="ECO:0000256" key="2">
    <source>
        <dbReference type="ARBA" id="ARBA00022692"/>
    </source>
</evidence>
<dbReference type="PANTHER" id="PTHR35529">
    <property type="entry name" value="MANGANESE EFFLUX PUMP MNTP-RELATED"/>
    <property type="match status" value="1"/>
</dbReference>
<evidence type="ECO:0000256" key="1">
    <source>
        <dbReference type="ARBA" id="ARBA00022475"/>
    </source>
</evidence>
<evidence type="ECO:0000256" key="3">
    <source>
        <dbReference type="ARBA" id="ARBA00022989"/>
    </source>
</evidence>
<keyword evidence="3 5" id="KW-1133">Transmembrane helix</keyword>
<evidence type="ECO:0000313" key="6">
    <source>
        <dbReference type="EMBL" id="VYT07336.1"/>
    </source>
</evidence>
<feature type="transmembrane region" description="Helical" evidence="5">
    <location>
        <begin position="6"/>
        <end position="25"/>
    </location>
</feature>
<organism evidence="6">
    <name type="scientific">uncultured Anaerotruncus sp</name>
    <dbReference type="NCBI Taxonomy" id="905011"/>
    <lineage>
        <taxon>Bacteria</taxon>
        <taxon>Bacillati</taxon>
        <taxon>Bacillota</taxon>
        <taxon>Clostridia</taxon>
        <taxon>Eubacteriales</taxon>
        <taxon>Oscillospiraceae</taxon>
        <taxon>Anaerotruncus</taxon>
        <taxon>environmental samples</taxon>
    </lineage>
</organism>